<proteinExistence type="predicted"/>
<sequence length="62" mass="6899">MPMSRPGSESAEFWVDGSRRDRTVEEFYTLSSELGRSVPSERGIQKVAHSLGPEPAAAKFWS</sequence>
<name>Q4TJ32_TETNG</name>
<comment type="caution">
    <text evidence="1">The sequence shown here is derived from an EMBL/GenBank/DDBJ whole genome shotgun (WGS) entry which is preliminary data.</text>
</comment>
<evidence type="ECO:0000313" key="1">
    <source>
        <dbReference type="EMBL" id="CAF87100.1"/>
    </source>
</evidence>
<dbReference type="KEGG" id="tng:GSTEN00007750G001"/>
<gene>
    <name evidence="1" type="ORF">GSTENG00007750001</name>
</gene>
<reference evidence="1" key="2">
    <citation type="submission" date="2004-02" db="EMBL/GenBank/DDBJ databases">
        <authorList>
            <consortium name="Genoscope"/>
            <consortium name="Whitehead Institute Centre for Genome Research"/>
        </authorList>
    </citation>
    <scope>NUCLEOTIDE SEQUENCE</scope>
</reference>
<organism evidence="1">
    <name type="scientific">Tetraodon nigroviridis</name>
    <name type="common">Spotted green pufferfish</name>
    <name type="synonym">Chelonodon nigroviridis</name>
    <dbReference type="NCBI Taxonomy" id="99883"/>
    <lineage>
        <taxon>Eukaryota</taxon>
        <taxon>Metazoa</taxon>
        <taxon>Chordata</taxon>
        <taxon>Craniata</taxon>
        <taxon>Vertebrata</taxon>
        <taxon>Euteleostomi</taxon>
        <taxon>Actinopterygii</taxon>
        <taxon>Neopterygii</taxon>
        <taxon>Teleostei</taxon>
        <taxon>Neoteleostei</taxon>
        <taxon>Acanthomorphata</taxon>
        <taxon>Eupercaria</taxon>
        <taxon>Tetraodontiformes</taxon>
        <taxon>Tetradontoidea</taxon>
        <taxon>Tetraodontidae</taxon>
        <taxon>Tetraodon</taxon>
    </lineage>
</organism>
<dbReference type="OrthoDB" id="40902at2759"/>
<accession>Q4TJ32</accession>
<dbReference type="EMBL" id="CAAE01000914">
    <property type="protein sequence ID" value="CAF87100.1"/>
    <property type="molecule type" value="Genomic_DNA"/>
</dbReference>
<dbReference type="AlphaFoldDB" id="Q4TJ32"/>
<reference evidence="1" key="1">
    <citation type="journal article" date="2004" name="Nature">
        <title>Genome duplication in the teleost fish Tetraodon nigroviridis reveals the early vertebrate proto-karyotype.</title>
        <authorList>
            <person name="Jaillon O."/>
            <person name="Aury J.-M."/>
            <person name="Brunet F."/>
            <person name="Petit J.-L."/>
            <person name="Stange-Thomann N."/>
            <person name="Mauceli E."/>
            <person name="Bouneau L."/>
            <person name="Fischer C."/>
            <person name="Ozouf-Costaz C."/>
            <person name="Bernot A."/>
            <person name="Nicaud S."/>
            <person name="Jaffe D."/>
            <person name="Fisher S."/>
            <person name="Lutfalla G."/>
            <person name="Dossat C."/>
            <person name="Segurens B."/>
            <person name="Dasilva C."/>
            <person name="Salanoubat M."/>
            <person name="Levy M."/>
            <person name="Boudet N."/>
            <person name="Castellano S."/>
            <person name="Anthouard V."/>
            <person name="Jubin C."/>
            <person name="Castelli V."/>
            <person name="Katinka M."/>
            <person name="Vacherie B."/>
            <person name="Biemont C."/>
            <person name="Skalli Z."/>
            <person name="Cattolico L."/>
            <person name="Poulain J."/>
            <person name="De Berardinis V."/>
            <person name="Cruaud C."/>
            <person name="Duprat S."/>
            <person name="Brottier P."/>
            <person name="Coutanceau J.-P."/>
            <person name="Gouzy J."/>
            <person name="Parra G."/>
            <person name="Lardier G."/>
            <person name="Chapple C."/>
            <person name="McKernan K.J."/>
            <person name="McEwan P."/>
            <person name="Bosak S."/>
            <person name="Kellis M."/>
            <person name="Volff J.-N."/>
            <person name="Guigo R."/>
            <person name="Zody M.C."/>
            <person name="Mesirov J."/>
            <person name="Lindblad-Toh K."/>
            <person name="Birren B."/>
            <person name="Nusbaum C."/>
            <person name="Kahn D."/>
            <person name="Robinson-Rechavi M."/>
            <person name="Laudet V."/>
            <person name="Schachter V."/>
            <person name="Quetier F."/>
            <person name="Saurin W."/>
            <person name="Scarpelli C."/>
            <person name="Wincker P."/>
            <person name="Lander E.S."/>
            <person name="Weissenbach J."/>
            <person name="Roest Crollius H."/>
        </authorList>
    </citation>
    <scope>NUCLEOTIDE SEQUENCE [LARGE SCALE GENOMIC DNA]</scope>
</reference>
<protein>
    <submittedName>
        <fullName evidence="1">(spotted green pufferfish) hypothetical protein</fullName>
    </submittedName>
</protein>